<evidence type="ECO:0000313" key="4">
    <source>
        <dbReference type="Proteomes" id="UP000027920"/>
    </source>
</evidence>
<dbReference type="GeneID" id="25275448"/>
<proteinExistence type="predicted"/>
<feature type="transmembrane region" description="Helical" evidence="1">
    <location>
        <begin position="45"/>
        <end position="63"/>
    </location>
</feature>
<dbReference type="HOGENOM" id="CLU_1938155_0_0_1"/>
<dbReference type="EMBL" id="AMGV01000001">
    <property type="protein sequence ID" value="KEF62524.1"/>
    <property type="molecule type" value="Genomic_DNA"/>
</dbReference>
<feature type="signal peptide" evidence="2">
    <location>
        <begin position="1"/>
        <end position="17"/>
    </location>
</feature>
<dbReference type="Proteomes" id="UP000027920">
    <property type="component" value="Unassembled WGS sequence"/>
</dbReference>
<accession>A0A072PQX8</accession>
<evidence type="ECO:0008006" key="5">
    <source>
        <dbReference type="Google" id="ProtNLM"/>
    </source>
</evidence>
<keyword evidence="1" id="KW-0812">Transmembrane</keyword>
<keyword evidence="4" id="KW-1185">Reference proteome</keyword>
<protein>
    <recommendedName>
        <fullName evidence="5">Major facilitator superfamily (MFS) profile domain-containing protein</fullName>
    </recommendedName>
</protein>
<evidence type="ECO:0000256" key="1">
    <source>
        <dbReference type="SAM" id="Phobius"/>
    </source>
</evidence>
<dbReference type="InterPro" id="IPR036259">
    <property type="entry name" value="MFS_trans_sf"/>
</dbReference>
<sequence length="130" mass="14034">MLMAILCLAGLCTLFFGYDFAVMPRANINPDYCKYMQSDSDSHEAAARIGSFVSFWFAGFLVGKPTALRSWPSLYLIGPILSGSYADSIRRVQTLQLSSLLAGANSSTWMGVARIISGVGCGYLNTISSI</sequence>
<keyword evidence="2" id="KW-0732">Signal</keyword>
<dbReference type="RefSeq" id="XP_013265114.1">
    <property type="nucleotide sequence ID" value="XM_013409660.1"/>
</dbReference>
<gene>
    <name evidence="3" type="ORF">A1O9_00497</name>
</gene>
<dbReference type="Gene3D" id="1.20.1250.20">
    <property type="entry name" value="MFS general substrate transporter like domains"/>
    <property type="match status" value="1"/>
</dbReference>
<feature type="chain" id="PRO_5001681801" description="Major facilitator superfamily (MFS) profile domain-containing protein" evidence="2">
    <location>
        <begin position="18"/>
        <end position="130"/>
    </location>
</feature>
<dbReference type="VEuPathDB" id="FungiDB:A1O9_00497"/>
<name>A0A072PQX8_9EURO</name>
<evidence type="ECO:0000256" key="2">
    <source>
        <dbReference type="SAM" id="SignalP"/>
    </source>
</evidence>
<keyword evidence="1" id="KW-1133">Transmembrane helix</keyword>
<evidence type="ECO:0000313" key="3">
    <source>
        <dbReference type="EMBL" id="KEF62524.1"/>
    </source>
</evidence>
<keyword evidence="1" id="KW-0472">Membrane</keyword>
<comment type="caution">
    <text evidence="3">The sequence shown here is derived from an EMBL/GenBank/DDBJ whole genome shotgun (WGS) entry which is preliminary data.</text>
</comment>
<dbReference type="AlphaFoldDB" id="A0A072PQX8"/>
<reference evidence="3 4" key="1">
    <citation type="submission" date="2013-03" db="EMBL/GenBank/DDBJ databases">
        <title>The Genome Sequence of Exophiala aquamarina CBS 119918.</title>
        <authorList>
            <consortium name="The Broad Institute Genomics Platform"/>
            <person name="Cuomo C."/>
            <person name="de Hoog S."/>
            <person name="Gorbushina A."/>
            <person name="Walker B."/>
            <person name="Young S.K."/>
            <person name="Zeng Q."/>
            <person name="Gargeya S."/>
            <person name="Fitzgerald M."/>
            <person name="Haas B."/>
            <person name="Abouelleil A."/>
            <person name="Allen A.W."/>
            <person name="Alvarado L."/>
            <person name="Arachchi H.M."/>
            <person name="Berlin A.M."/>
            <person name="Chapman S.B."/>
            <person name="Gainer-Dewar J."/>
            <person name="Goldberg J."/>
            <person name="Griggs A."/>
            <person name="Gujja S."/>
            <person name="Hansen M."/>
            <person name="Howarth C."/>
            <person name="Imamovic A."/>
            <person name="Ireland A."/>
            <person name="Larimer J."/>
            <person name="McCowan C."/>
            <person name="Murphy C."/>
            <person name="Pearson M."/>
            <person name="Poon T.W."/>
            <person name="Priest M."/>
            <person name="Roberts A."/>
            <person name="Saif S."/>
            <person name="Shea T."/>
            <person name="Sisk P."/>
            <person name="Sykes S."/>
            <person name="Wortman J."/>
            <person name="Nusbaum C."/>
            <person name="Birren B."/>
        </authorList>
    </citation>
    <scope>NUCLEOTIDE SEQUENCE [LARGE SCALE GENOMIC DNA]</scope>
    <source>
        <strain evidence="3 4">CBS 119918</strain>
    </source>
</reference>
<organism evidence="3 4">
    <name type="scientific">Exophiala aquamarina CBS 119918</name>
    <dbReference type="NCBI Taxonomy" id="1182545"/>
    <lineage>
        <taxon>Eukaryota</taxon>
        <taxon>Fungi</taxon>
        <taxon>Dikarya</taxon>
        <taxon>Ascomycota</taxon>
        <taxon>Pezizomycotina</taxon>
        <taxon>Eurotiomycetes</taxon>
        <taxon>Chaetothyriomycetidae</taxon>
        <taxon>Chaetothyriales</taxon>
        <taxon>Herpotrichiellaceae</taxon>
        <taxon>Exophiala</taxon>
    </lineage>
</organism>